<dbReference type="OrthoDB" id="9775735at2"/>
<keyword evidence="4" id="KW-1003">Cell membrane</keyword>
<evidence type="ECO:0000256" key="3">
    <source>
        <dbReference type="ARBA" id="ARBA00022448"/>
    </source>
</evidence>
<evidence type="ECO:0000256" key="8">
    <source>
        <dbReference type="SAM" id="MobiDB-lite"/>
    </source>
</evidence>
<evidence type="ECO:0000256" key="4">
    <source>
        <dbReference type="ARBA" id="ARBA00022475"/>
    </source>
</evidence>
<feature type="transmembrane region" description="Helical" evidence="9">
    <location>
        <begin position="455"/>
        <end position="475"/>
    </location>
</feature>
<keyword evidence="11" id="KW-1185">Reference proteome</keyword>
<feature type="transmembrane region" description="Helical" evidence="9">
    <location>
        <begin position="313"/>
        <end position="333"/>
    </location>
</feature>
<feature type="transmembrane region" description="Helical" evidence="9">
    <location>
        <begin position="242"/>
        <end position="269"/>
    </location>
</feature>
<feature type="region of interest" description="Disordered" evidence="8">
    <location>
        <begin position="1"/>
        <end position="30"/>
    </location>
</feature>
<dbReference type="GO" id="GO:0022857">
    <property type="term" value="F:transmembrane transporter activity"/>
    <property type="evidence" value="ECO:0007669"/>
    <property type="project" value="InterPro"/>
</dbReference>
<gene>
    <name evidence="10" type="ORF">FHE74_09065</name>
</gene>
<reference evidence="10 11" key="1">
    <citation type="submission" date="2019-06" db="EMBL/GenBank/DDBJ databases">
        <authorList>
            <person name="Li J."/>
        </authorList>
    </citation>
    <scope>NUCLEOTIDE SEQUENCE [LARGE SCALE GENOMIC DNA]</scope>
    <source>
        <strain evidence="10 11">LMG 28165</strain>
    </source>
</reference>
<keyword evidence="5 9" id="KW-0812">Transmembrane</keyword>
<dbReference type="PANTHER" id="PTHR30047">
    <property type="entry name" value="HIGH-AFFINITY CHOLINE TRANSPORT PROTEIN-RELATED"/>
    <property type="match status" value="1"/>
</dbReference>
<dbReference type="NCBIfam" id="TIGR00842">
    <property type="entry name" value="bcct"/>
    <property type="match status" value="1"/>
</dbReference>
<protein>
    <submittedName>
        <fullName evidence="10">BCCT family transporter</fullName>
    </submittedName>
</protein>
<dbReference type="InterPro" id="IPR000060">
    <property type="entry name" value="BCCT_transptr"/>
</dbReference>
<dbReference type="GO" id="GO:0005886">
    <property type="term" value="C:plasma membrane"/>
    <property type="evidence" value="ECO:0007669"/>
    <property type="project" value="UniProtKB-SubCell"/>
</dbReference>
<comment type="similarity">
    <text evidence="2">Belongs to the BCCT transporter (TC 2.A.15) family.</text>
</comment>
<keyword evidence="7 9" id="KW-0472">Membrane</keyword>
<dbReference type="EMBL" id="VDHJ01000012">
    <property type="protein sequence ID" value="TNL95734.1"/>
    <property type="molecule type" value="Genomic_DNA"/>
</dbReference>
<sequence length="739" mass="81613">MLVVTTASPDDEQSITKTVPAQQRRTNERDRSRFKLRALVGTYKAETGHEVGSDQVPTPATNWPVFIASSILILFVAAYAGLVPEHAATTLGHVTSWIATNLGWFYILTATAAVVFVIFIAFSKFGSIRLGPDHSRPKFSTFSWVSMLFAAGIGVDLMFFAVAEPVTMFVAPPTGDPESVQAAKDAVVYAMFHYGITGWALYALMGMAFGYFAYRLNMPLAIRSALYPLFGRRIHGIIGDTVDVAAMLGTVFGVVASLGIGIVQLSYGIHLIFGVEQGTGLQAALVVFAVAVATLSAVSGVDKGIRLLSELNVYLAIGLMVYIVIVGKTAHLFNAIVVNIGDYVSTFASWTMESYAYVEDPAAANDWLQTWTLFFWAWWIAWATFVGLFLARISRGRTLRQFVFGTLTFPFLFTLMWMSFFGNTALDLVRSGDYPEFTENAVNFPEQGFYDMLNLFPGSTFLIILTTLIGLLLYITSADSGALVMSNFTSVITDSRQDGSRWLRIFWSVTVGVLTLALLQLDGISTVQSATVVMGLPFAFVIYMVMFSLIKSLRLESVHADATRSALQSALTSRVTDGSAGDWKQRLDRANSVPSREEMRSYTTEIAAPALEEVTHELLGRGYNAHLLTSDLEETNLPHLDLTIKLAGERDFRYQLFPVACELPEFIEEEGPKEYFRLEVFGHTGSLGYNVYGYTHDQLINNVLDLYERHLAFLHLQAPEGSSDLSDGAEPERTWSQDH</sequence>
<dbReference type="NCBIfam" id="NF007399">
    <property type="entry name" value="PRK09928.1"/>
    <property type="match status" value="1"/>
</dbReference>
<feature type="compositionally biased region" description="Basic and acidic residues" evidence="8">
    <location>
        <begin position="730"/>
        <end position="739"/>
    </location>
</feature>
<feature type="transmembrane region" description="Helical" evidence="9">
    <location>
        <begin position="281"/>
        <end position="301"/>
    </location>
</feature>
<comment type="caution">
    <text evidence="10">The sequence shown here is derived from an EMBL/GenBank/DDBJ whole genome shotgun (WGS) entry which is preliminary data.</text>
</comment>
<evidence type="ECO:0000256" key="7">
    <source>
        <dbReference type="ARBA" id="ARBA00023136"/>
    </source>
</evidence>
<name>A0A5C4U3U5_9CORY</name>
<dbReference type="AlphaFoldDB" id="A0A5C4U3U5"/>
<feature type="transmembrane region" description="Helical" evidence="9">
    <location>
        <begin position="63"/>
        <end position="82"/>
    </location>
</feature>
<feature type="transmembrane region" description="Helical" evidence="9">
    <location>
        <begin position="402"/>
        <end position="421"/>
    </location>
</feature>
<evidence type="ECO:0000313" key="10">
    <source>
        <dbReference type="EMBL" id="TNL95734.1"/>
    </source>
</evidence>
<evidence type="ECO:0000256" key="5">
    <source>
        <dbReference type="ARBA" id="ARBA00022692"/>
    </source>
</evidence>
<dbReference type="Proteomes" id="UP000312032">
    <property type="component" value="Unassembled WGS sequence"/>
</dbReference>
<evidence type="ECO:0000256" key="2">
    <source>
        <dbReference type="ARBA" id="ARBA00005658"/>
    </source>
</evidence>
<evidence type="ECO:0000256" key="6">
    <source>
        <dbReference type="ARBA" id="ARBA00022989"/>
    </source>
</evidence>
<keyword evidence="3" id="KW-0813">Transport</keyword>
<dbReference type="Pfam" id="PF02028">
    <property type="entry name" value="BCCT"/>
    <property type="match status" value="1"/>
</dbReference>
<evidence type="ECO:0000313" key="11">
    <source>
        <dbReference type="Proteomes" id="UP000312032"/>
    </source>
</evidence>
<evidence type="ECO:0000256" key="1">
    <source>
        <dbReference type="ARBA" id="ARBA00004651"/>
    </source>
</evidence>
<feature type="transmembrane region" description="Helical" evidence="9">
    <location>
        <begin position="373"/>
        <end position="390"/>
    </location>
</feature>
<dbReference type="PANTHER" id="PTHR30047:SF7">
    <property type="entry name" value="HIGH-AFFINITY CHOLINE TRANSPORT PROTEIN"/>
    <property type="match status" value="1"/>
</dbReference>
<keyword evidence="6 9" id="KW-1133">Transmembrane helix</keyword>
<organism evidence="10 11">
    <name type="scientific">Corynebacterium tapiri</name>
    <dbReference type="NCBI Taxonomy" id="1448266"/>
    <lineage>
        <taxon>Bacteria</taxon>
        <taxon>Bacillati</taxon>
        <taxon>Actinomycetota</taxon>
        <taxon>Actinomycetes</taxon>
        <taxon>Mycobacteriales</taxon>
        <taxon>Corynebacteriaceae</taxon>
        <taxon>Corynebacterium</taxon>
    </lineage>
</organism>
<comment type="subcellular location">
    <subcellularLocation>
        <location evidence="1">Cell membrane</location>
        <topology evidence="1">Multi-pass membrane protein</topology>
    </subcellularLocation>
</comment>
<evidence type="ECO:0000256" key="9">
    <source>
        <dbReference type="SAM" id="Phobius"/>
    </source>
</evidence>
<proteinExistence type="inferred from homology"/>
<feature type="transmembrane region" description="Helical" evidence="9">
    <location>
        <begin position="527"/>
        <end position="550"/>
    </location>
</feature>
<feature type="region of interest" description="Disordered" evidence="8">
    <location>
        <begin position="720"/>
        <end position="739"/>
    </location>
</feature>
<accession>A0A5C4U3U5</accession>
<feature type="transmembrane region" description="Helical" evidence="9">
    <location>
        <begin position="102"/>
        <end position="122"/>
    </location>
</feature>
<feature type="transmembrane region" description="Helical" evidence="9">
    <location>
        <begin position="502"/>
        <end position="521"/>
    </location>
</feature>
<feature type="transmembrane region" description="Helical" evidence="9">
    <location>
        <begin position="191"/>
        <end position="214"/>
    </location>
</feature>
<feature type="transmembrane region" description="Helical" evidence="9">
    <location>
        <begin position="142"/>
        <end position="163"/>
    </location>
</feature>
<feature type="compositionally biased region" description="Polar residues" evidence="8">
    <location>
        <begin position="15"/>
        <end position="24"/>
    </location>
</feature>